<sequence length="153" mass="15353">MLITAGLVSGCAAEPSPAGTSAMPSPAATQAPSPESPDPTTTGPRLVPEGAAADNLPLFTAVAETVWASPQKAEGRAYIDGLVMAGFDQAAMQITDDATTIGNPAESLQFSVQWGQECLIGQVGSAADAVITITTDALPGGGCLLGATRPIDW</sequence>
<dbReference type="EMBL" id="JACSQP010000002">
    <property type="protein sequence ID" value="MBD7956566.1"/>
    <property type="molecule type" value="Genomic_DNA"/>
</dbReference>
<evidence type="ECO:0000259" key="2">
    <source>
        <dbReference type="Pfam" id="PF22504"/>
    </source>
</evidence>
<accession>A0ABR8RZB4</accession>
<evidence type="ECO:0000313" key="3">
    <source>
        <dbReference type="EMBL" id="MBD7956566.1"/>
    </source>
</evidence>
<proteinExistence type="predicted"/>
<organism evidence="3 4">
    <name type="scientific">Microbacterium pullorum</name>
    <dbReference type="NCBI Taxonomy" id="2762236"/>
    <lineage>
        <taxon>Bacteria</taxon>
        <taxon>Bacillati</taxon>
        <taxon>Actinomycetota</taxon>
        <taxon>Actinomycetes</taxon>
        <taxon>Micrococcales</taxon>
        <taxon>Microbacteriaceae</taxon>
        <taxon>Microbacterium</taxon>
    </lineage>
</organism>
<comment type="caution">
    <text evidence="3">The sequence shown here is derived from an EMBL/GenBank/DDBJ whole genome shotgun (WGS) entry which is preliminary data.</text>
</comment>
<keyword evidence="4" id="KW-1185">Reference proteome</keyword>
<dbReference type="InterPro" id="IPR054262">
    <property type="entry name" value="DUF6993"/>
</dbReference>
<protein>
    <recommendedName>
        <fullName evidence="2">DUF6993 domain-containing protein</fullName>
    </recommendedName>
</protein>
<feature type="domain" description="DUF6993" evidence="2">
    <location>
        <begin position="65"/>
        <end position="147"/>
    </location>
</feature>
<evidence type="ECO:0000256" key="1">
    <source>
        <dbReference type="SAM" id="MobiDB-lite"/>
    </source>
</evidence>
<gene>
    <name evidence="3" type="ORF">H9651_02825</name>
</gene>
<feature type="compositionally biased region" description="Polar residues" evidence="1">
    <location>
        <begin position="18"/>
        <end position="43"/>
    </location>
</feature>
<feature type="region of interest" description="Disordered" evidence="1">
    <location>
        <begin position="13"/>
        <end position="50"/>
    </location>
</feature>
<name>A0ABR8RZB4_9MICO</name>
<evidence type="ECO:0000313" key="4">
    <source>
        <dbReference type="Proteomes" id="UP000648352"/>
    </source>
</evidence>
<reference evidence="3 4" key="1">
    <citation type="submission" date="2020-08" db="EMBL/GenBank/DDBJ databases">
        <title>A Genomic Blueprint of the Chicken Gut Microbiome.</title>
        <authorList>
            <person name="Gilroy R."/>
            <person name="Ravi A."/>
            <person name="Getino M."/>
            <person name="Pursley I."/>
            <person name="Horton D.L."/>
            <person name="Alikhan N.-F."/>
            <person name="Baker D."/>
            <person name="Gharbi K."/>
            <person name="Hall N."/>
            <person name="Watson M."/>
            <person name="Adriaenssens E.M."/>
            <person name="Foster-Nyarko E."/>
            <person name="Jarju S."/>
            <person name="Secka A."/>
            <person name="Antonio M."/>
            <person name="Oren A."/>
            <person name="Chaudhuri R."/>
            <person name="La Ragione R.M."/>
            <person name="Hildebrand F."/>
            <person name="Pallen M.J."/>
        </authorList>
    </citation>
    <scope>NUCLEOTIDE SEQUENCE [LARGE SCALE GENOMIC DNA]</scope>
    <source>
        <strain evidence="3 4">Sa4CUA7</strain>
    </source>
</reference>
<dbReference type="Proteomes" id="UP000648352">
    <property type="component" value="Unassembled WGS sequence"/>
</dbReference>
<dbReference type="Pfam" id="PF22504">
    <property type="entry name" value="DUF6993"/>
    <property type="match status" value="1"/>
</dbReference>